<keyword evidence="2" id="KW-0732">Signal</keyword>
<name>A0A1I4YES3_9GAMM</name>
<dbReference type="STRING" id="578942.SAMN05216289_11714"/>
<reference evidence="3 4" key="1">
    <citation type="submission" date="2016-10" db="EMBL/GenBank/DDBJ databases">
        <authorList>
            <person name="de Groot N.N."/>
        </authorList>
    </citation>
    <scope>NUCLEOTIDE SEQUENCE [LARGE SCALE GENOMIC DNA]</scope>
    <source>
        <strain evidence="3 4">CGMCC 1.7659</strain>
    </source>
</reference>
<evidence type="ECO:0000256" key="1">
    <source>
        <dbReference type="PROSITE-ProRule" id="PRU00339"/>
    </source>
</evidence>
<dbReference type="Pfam" id="PF14559">
    <property type="entry name" value="TPR_19"/>
    <property type="match status" value="1"/>
</dbReference>
<evidence type="ECO:0000313" key="3">
    <source>
        <dbReference type="EMBL" id="SFN36571.1"/>
    </source>
</evidence>
<evidence type="ECO:0000313" key="4">
    <source>
        <dbReference type="Proteomes" id="UP000198575"/>
    </source>
</evidence>
<dbReference type="InterPro" id="IPR011990">
    <property type="entry name" value="TPR-like_helical_dom_sf"/>
</dbReference>
<gene>
    <name evidence="3" type="ORF">SAMN05216289_11714</name>
</gene>
<feature type="signal peptide" evidence="2">
    <location>
        <begin position="1"/>
        <end position="17"/>
    </location>
</feature>
<feature type="chain" id="PRO_5011515959" evidence="2">
    <location>
        <begin position="18"/>
        <end position="562"/>
    </location>
</feature>
<dbReference type="Proteomes" id="UP000198575">
    <property type="component" value="Unassembled WGS sequence"/>
</dbReference>
<keyword evidence="4" id="KW-1185">Reference proteome</keyword>
<protein>
    <submittedName>
        <fullName evidence="3">Tetratricopeptide repeat-containing protein</fullName>
    </submittedName>
</protein>
<sequence length="562" mass="61929">MAGTALAAALLVLSACASSPKRPRVVEVQRQSVAPVPREKDLPLMLIGAEYALQKNDLAAAAQGYVDAAGLSPDPAIAEQATRLALAVKQWPLAKTALQRWQALDPKAVGVRQASAWIALAEGEVERAYAELVALAERPDKGRWRPVAQVLLGAADKSQASNLLARLATPERLGDQDLDWVAMSQLAFKLDDKALAERLSAETLRRFKTADDYAWSAQLALDRGEKEAARARYAEALKRDPESLRLRTGYAALLAEAGDNAGAARALDAGKQTDVVYGARAAYAARADDKPLLGKLYSDMQSDSSPRSGKRLYLLGQVAELIGKDKQAADWYRQVPEDDERWFDAGIRTVVLIDKQGDAEAALRKINELRLAVGTDSRETVDLYLLEADLLSRKAKKREAIAVYTRGLEQLHDEPRLLYARAMLYIEIDDIDAGERDLRALLATDPDSADALNALGYTLADRTDRYAEANALIEKAIKIKPDEPAIIDSYGWVQYRLGNLDEAVRLLRKAFEKQPDSEVAAHLGEVLWVRGDREEARQVWEQGRKKDAENKVLIETMKRLAS</sequence>
<dbReference type="SMART" id="SM00028">
    <property type="entry name" value="TPR"/>
    <property type="match status" value="5"/>
</dbReference>
<dbReference type="AlphaFoldDB" id="A0A1I4YES3"/>
<evidence type="ECO:0000256" key="2">
    <source>
        <dbReference type="SAM" id="SignalP"/>
    </source>
</evidence>
<proteinExistence type="predicted"/>
<dbReference type="Pfam" id="PF13432">
    <property type="entry name" value="TPR_16"/>
    <property type="match status" value="1"/>
</dbReference>
<keyword evidence="1" id="KW-0802">TPR repeat</keyword>
<dbReference type="InterPro" id="IPR019734">
    <property type="entry name" value="TPR_rpt"/>
</dbReference>
<dbReference type="EMBL" id="FOVF01000017">
    <property type="protein sequence ID" value="SFN36571.1"/>
    <property type="molecule type" value="Genomic_DNA"/>
</dbReference>
<dbReference type="Gene3D" id="1.25.40.10">
    <property type="entry name" value="Tetratricopeptide repeat domain"/>
    <property type="match status" value="1"/>
</dbReference>
<dbReference type="SUPFAM" id="SSF48452">
    <property type="entry name" value="TPR-like"/>
    <property type="match status" value="2"/>
</dbReference>
<dbReference type="PROSITE" id="PS50005">
    <property type="entry name" value="TPR"/>
    <property type="match status" value="1"/>
</dbReference>
<organism evidence="3 4">
    <name type="scientific">Dokdonella immobilis</name>
    <dbReference type="NCBI Taxonomy" id="578942"/>
    <lineage>
        <taxon>Bacteria</taxon>
        <taxon>Pseudomonadati</taxon>
        <taxon>Pseudomonadota</taxon>
        <taxon>Gammaproteobacteria</taxon>
        <taxon>Lysobacterales</taxon>
        <taxon>Rhodanobacteraceae</taxon>
        <taxon>Dokdonella</taxon>
    </lineage>
</organism>
<feature type="repeat" description="TPR" evidence="1">
    <location>
        <begin position="484"/>
        <end position="517"/>
    </location>
</feature>
<accession>A0A1I4YES3</accession>
<dbReference type="PANTHER" id="PTHR12558:SF13">
    <property type="entry name" value="CELL DIVISION CYCLE PROTEIN 27 HOMOLOG"/>
    <property type="match status" value="1"/>
</dbReference>
<dbReference type="PANTHER" id="PTHR12558">
    <property type="entry name" value="CELL DIVISION CYCLE 16,23,27"/>
    <property type="match status" value="1"/>
</dbReference>